<dbReference type="OrthoDB" id="1334205at2759"/>
<dbReference type="GO" id="GO:0004558">
    <property type="term" value="F:alpha-1,4-glucosidase activity"/>
    <property type="evidence" value="ECO:0007669"/>
    <property type="project" value="TreeGrafter"/>
</dbReference>
<accession>A0A3P6RWV3</accession>
<dbReference type="InterPro" id="IPR000322">
    <property type="entry name" value="Glyco_hydro_31_TIM"/>
</dbReference>
<reference evidence="4 5" key="1">
    <citation type="submission" date="2018-11" db="EMBL/GenBank/DDBJ databases">
        <authorList>
            <consortium name="Pathogen Informatics"/>
        </authorList>
    </citation>
    <scope>NUCLEOTIDE SEQUENCE [LARGE SCALE GENOMIC DNA]</scope>
</reference>
<feature type="domain" description="Glycoside hydrolase family 31 TIM barrel" evidence="3">
    <location>
        <begin position="23"/>
        <end position="96"/>
    </location>
</feature>
<gene>
    <name evidence="4" type="ORF">CGOC_LOCUS5815</name>
</gene>
<dbReference type="InterPro" id="IPR017853">
    <property type="entry name" value="GH"/>
</dbReference>
<dbReference type="GO" id="GO:0005975">
    <property type="term" value="P:carbohydrate metabolic process"/>
    <property type="evidence" value="ECO:0007669"/>
    <property type="project" value="InterPro"/>
</dbReference>
<sequence>MYFFPGPTPDEVTQQYLALVGRPFLPAYWGLGFQISRYGYKDLDELINVTERNVAAGIPLDTTVADIDYMDRYKDFTTGEVRFPVSVSFSEVFDRLDRFLRYLQNSVILQIFC</sequence>
<dbReference type="SUPFAM" id="SSF51445">
    <property type="entry name" value="(Trans)glycosidases"/>
    <property type="match status" value="1"/>
</dbReference>
<evidence type="ECO:0000256" key="2">
    <source>
        <dbReference type="RuleBase" id="RU361185"/>
    </source>
</evidence>
<dbReference type="PANTHER" id="PTHR22762:SF133">
    <property type="entry name" value="P-TYPE DOMAIN-CONTAINING PROTEIN"/>
    <property type="match status" value="1"/>
</dbReference>
<dbReference type="AlphaFoldDB" id="A0A3P6RWV3"/>
<dbReference type="Pfam" id="PF01055">
    <property type="entry name" value="Glyco_hydro_31_2nd"/>
    <property type="match status" value="1"/>
</dbReference>
<proteinExistence type="inferred from homology"/>
<dbReference type="EMBL" id="UYRV01018027">
    <property type="protein sequence ID" value="VDK64117.1"/>
    <property type="molecule type" value="Genomic_DNA"/>
</dbReference>
<evidence type="ECO:0000313" key="5">
    <source>
        <dbReference type="Proteomes" id="UP000271889"/>
    </source>
</evidence>
<keyword evidence="5" id="KW-1185">Reference proteome</keyword>
<dbReference type="PANTHER" id="PTHR22762">
    <property type="entry name" value="ALPHA-GLUCOSIDASE"/>
    <property type="match status" value="1"/>
</dbReference>
<dbReference type="Gene3D" id="3.20.20.80">
    <property type="entry name" value="Glycosidases"/>
    <property type="match status" value="1"/>
</dbReference>
<evidence type="ECO:0000256" key="1">
    <source>
        <dbReference type="ARBA" id="ARBA00007806"/>
    </source>
</evidence>
<organism evidence="4 5">
    <name type="scientific">Cylicostephanus goldi</name>
    <name type="common">Nematode worm</name>
    <dbReference type="NCBI Taxonomy" id="71465"/>
    <lineage>
        <taxon>Eukaryota</taxon>
        <taxon>Metazoa</taxon>
        <taxon>Ecdysozoa</taxon>
        <taxon>Nematoda</taxon>
        <taxon>Chromadorea</taxon>
        <taxon>Rhabditida</taxon>
        <taxon>Rhabditina</taxon>
        <taxon>Rhabditomorpha</taxon>
        <taxon>Strongyloidea</taxon>
        <taxon>Strongylidae</taxon>
        <taxon>Cylicostephanus</taxon>
    </lineage>
</organism>
<protein>
    <recommendedName>
        <fullName evidence="3">Glycoside hydrolase family 31 TIM barrel domain-containing protein</fullName>
    </recommendedName>
</protein>
<dbReference type="Gene3D" id="2.60.40.1760">
    <property type="entry name" value="glycosyl hydrolase (family 31)"/>
    <property type="match status" value="1"/>
</dbReference>
<evidence type="ECO:0000259" key="3">
    <source>
        <dbReference type="Pfam" id="PF01055"/>
    </source>
</evidence>
<evidence type="ECO:0000313" key="4">
    <source>
        <dbReference type="EMBL" id="VDK64117.1"/>
    </source>
</evidence>
<dbReference type="Proteomes" id="UP000271889">
    <property type="component" value="Unassembled WGS sequence"/>
</dbReference>
<keyword evidence="2" id="KW-0326">Glycosidase</keyword>
<name>A0A3P6RWV3_CYLGO</name>
<comment type="similarity">
    <text evidence="1 2">Belongs to the glycosyl hydrolase 31 family.</text>
</comment>
<keyword evidence="2" id="KW-0378">Hydrolase</keyword>